<dbReference type="Pfam" id="PF22789">
    <property type="entry name" value="DUF4026_C"/>
    <property type="match status" value="1"/>
</dbReference>
<accession>A0A3E4MLK7</accession>
<evidence type="ECO:0000313" key="4">
    <source>
        <dbReference type="EMBL" id="RGK50517.1"/>
    </source>
</evidence>
<dbReference type="AlphaFoldDB" id="A0A3E4MLK7"/>
<dbReference type="EMBL" id="QSQT01000049">
    <property type="protein sequence ID" value="RGK50517.1"/>
    <property type="molecule type" value="Genomic_DNA"/>
</dbReference>
<organism evidence="4 5">
    <name type="scientific">Phocaeicola plebeius</name>
    <dbReference type="NCBI Taxonomy" id="310297"/>
    <lineage>
        <taxon>Bacteria</taxon>
        <taxon>Pseudomonadati</taxon>
        <taxon>Bacteroidota</taxon>
        <taxon>Bacteroidia</taxon>
        <taxon>Bacteroidales</taxon>
        <taxon>Bacteroidaceae</taxon>
        <taxon>Phocaeicola</taxon>
    </lineage>
</organism>
<dbReference type="InterPro" id="IPR025102">
    <property type="entry name" value="DUF4026_N"/>
</dbReference>
<proteinExistence type="predicted"/>
<keyword evidence="5" id="KW-1185">Reference proteome</keyword>
<gene>
    <name evidence="4" type="ORF">DXD04_15835</name>
</gene>
<dbReference type="Pfam" id="PF13218">
    <property type="entry name" value="DUF4026_N"/>
    <property type="match status" value="1"/>
</dbReference>
<dbReference type="InterPro" id="IPR011990">
    <property type="entry name" value="TPR-like_helical_dom_sf"/>
</dbReference>
<dbReference type="InterPro" id="IPR018756">
    <property type="entry name" value="DUF2314"/>
</dbReference>
<feature type="domain" description="DUF4026" evidence="2">
    <location>
        <begin position="151"/>
        <end position="298"/>
    </location>
</feature>
<dbReference type="SUPFAM" id="SSF48452">
    <property type="entry name" value="TPR-like"/>
    <property type="match status" value="1"/>
</dbReference>
<comment type="caution">
    <text evidence="4">The sequence shown here is derived from an EMBL/GenBank/DDBJ whole genome shotgun (WGS) entry which is preliminary data.</text>
</comment>
<dbReference type="InterPro" id="IPR053886">
    <property type="entry name" value="DUF4026_middle"/>
</dbReference>
<feature type="domain" description="DUF2314" evidence="1">
    <location>
        <begin position="484"/>
        <end position="550"/>
    </location>
</feature>
<dbReference type="RefSeq" id="WP_117674109.1">
    <property type="nucleotide sequence ID" value="NZ_CABOGR010000049.1"/>
</dbReference>
<evidence type="ECO:0000259" key="3">
    <source>
        <dbReference type="Pfam" id="PF22789"/>
    </source>
</evidence>
<evidence type="ECO:0000259" key="1">
    <source>
        <dbReference type="Pfam" id="PF10077"/>
    </source>
</evidence>
<dbReference type="Gene3D" id="1.25.40.10">
    <property type="entry name" value="Tetratricopeptide repeat domain"/>
    <property type="match status" value="1"/>
</dbReference>
<sequence>MKNQNDMIKEVQALLEKGQIEEAIRLMESVPEAERGYELTGLLAREYANYGHSINHGESYLLKSLDLLESTREEGRNDPNWHCRMGYALMHLEREKEAIPYFDAVMQMIDDDPETQEFWSDVKEALEECRRVTDFLASPSEQPLSYYEEKSYMLAIPWSDQEDTLFDREEKIRRISRMEGVEVLSVASENDGEQPFITISYHGETYAVDLSPYPAYDSYKSIQRRHIFSDEENEELAKAEFGLMVIMPFGKDHKSSFHFQLKLIDALMPEPVAIIDESAEQIFSGQWAHLAAASNTPPSPQYIYQIHAVTYEKDEVWLHTHGLARCGLPEIEILDAGKKNLNEIGEVMNTMACSLLDNEEIPETGEPVLLARFADNSPLVGTLISWPEALQRYPQEVNGGLQQRKYGHNTHSCMLFAYPSEEAMNQHQYVPITDLADKMDDNLLCMITNAETRRMKDMALERLDYMRRACASDPESAIVKLGLTVDPEFADPDEKEQKEHIWFRMKGFIGPDTFRAEALNEPYYISSLHCGDVNVYHVSEITDWRILTEDGQISPDDIYLLNYTVSDSKS</sequence>
<feature type="domain" description="DUF4026" evidence="3">
    <location>
        <begin position="306"/>
        <end position="416"/>
    </location>
</feature>
<evidence type="ECO:0000313" key="5">
    <source>
        <dbReference type="Proteomes" id="UP000260862"/>
    </source>
</evidence>
<protein>
    <submittedName>
        <fullName evidence="4">DUF4026 domain-containing protein</fullName>
    </submittedName>
</protein>
<evidence type="ECO:0000259" key="2">
    <source>
        <dbReference type="Pfam" id="PF13218"/>
    </source>
</evidence>
<reference evidence="4 5" key="1">
    <citation type="submission" date="2018-08" db="EMBL/GenBank/DDBJ databases">
        <title>A genome reference for cultivated species of the human gut microbiota.</title>
        <authorList>
            <person name="Zou Y."/>
            <person name="Xue W."/>
            <person name="Luo G."/>
        </authorList>
    </citation>
    <scope>NUCLEOTIDE SEQUENCE [LARGE SCALE GENOMIC DNA]</scope>
    <source>
        <strain evidence="4 5">TF10-3AC</strain>
    </source>
</reference>
<dbReference type="Proteomes" id="UP000260862">
    <property type="component" value="Unassembled WGS sequence"/>
</dbReference>
<dbReference type="Pfam" id="PF10077">
    <property type="entry name" value="DUF2314"/>
    <property type="match status" value="1"/>
</dbReference>
<name>A0A3E4MLK7_9BACT</name>